<evidence type="ECO:0008006" key="4">
    <source>
        <dbReference type="Google" id="ProtNLM"/>
    </source>
</evidence>
<keyword evidence="1" id="KW-0812">Transmembrane</keyword>
<keyword evidence="1" id="KW-1133">Transmembrane helix</keyword>
<dbReference type="Proteomes" id="UP001596169">
    <property type="component" value="Unassembled WGS sequence"/>
</dbReference>
<feature type="transmembrane region" description="Helical" evidence="1">
    <location>
        <begin position="12"/>
        <end position="33"/>
    </location>
</feature>
<sequence length="74" mass="8117">MSQTTSPLWARVTGVLVTLFGLAFLLPGGWLAFIGGSPGYLLFGCGFLFSGVLLWRKRLAGVWIYLFTFVLCVI</sequence>
<gene>
    <name evidence="2" type="ORF">ACFPZP_07690</name>
</gene>
<organism evidence="2 3">
    <name type="scientific">Citrobacter bitternis</name>
    <dbReference type="NCBI Taxonomy" id="1585982"/>
    <lineage>
        <taxon>Bacteria</taxon>
        <taxon>Pseudomonadati</taxon>
        <taxon>Pseudomonadota</taxon>
        <taxon>Gammaproteobacteria</taxon>
        <taxon>Enterobacterales</taxon>
        <taxon>Enterobacteriaceae</taxon>
        <taxon>Citrobacter</taxon>
    </lineage>
</organism>
<name>A0ABW1PYD5_9ENTR</name>
<feature type="transmembrane region" description="Helical" evidence="1">
    <location>
        <begin position="39"/>
        <end position="55"/>
    </location>
</feature>
<dbReference type="EMBL" id="JBHSRG010000004">
    <property type="protein sequence ID" value="MFC6120942.1"/>
    <property type="molecule type" value="Genomic_DNA"/>
</dbReference>
<evidence type="ECO:0000313" key="3">
    <source>
        <dbReference type="Proteomes" id="UP001596169"/>
    </source>
</evidence>
<evidence type="ECO:0000256" key="1">
    <source>
        <dbReference type="SAM" id="Phobius"/>
    </source>
</evidence>
<keyword evidence="1" id="KW-0472">Membrane</keyword>
<protein>
    <recommendedName>
        <fullName evidence="4">Quinoprotein glucose dehydrogenase</fullName>
    </recommendedName>
</protein>
<proteinExistence type="predicted"/>
<dbReference type="RefSeq" id="WP_378108882.1">
    <property type="nucleotide sequence ID" value="NZ_JBHSRG010000004.1"/>
</dbReference>
<reference evidence="3" key="1">
    <citation type="journal article" date="2019" name="Int. J. Syst. Evol. Microbiol.">
        <title>The Global Catalogue of Microorganisms (GCM) 10K type strain sequencing project: providing services to taxonomists for standard genome sequencing and annotation.</title>
        <authorList>
            <consortium name="The Broad Institute Genomics Platform"/>
            <consortium name="The Broad Institute Genome Sequencing Center for Infectious Disease"/>
            <person name="Wu L."/>
            <person name="Ma J."/>
        </authorList>
    </citation>
    <scope>NUCLEOTIDE SEQUENCE [LARGE SCALE GENOMIC DNA]</scope>
    <source>
        <strain evidence="3">JCM30009</strain>
    </source>
</reference>
<accession>A0ABW1PYD5</accession>
<comment type="caution">
    <text evidence="2">The sequence shown here is derived from an EMBL/GenBank/DDBJ whole genome shotgun (WGS) entry which is preliminary data.</text>
</comment>
<evidence type="ECO:0000313" key="2">
    <source>
        <dbReference type="EMBL" id="MFC6120942.1"/>
    </source>
</evidence>
<keyword evidence="3" id="KW-1185">Reference proteome</keyword>